<comment type="subcellular location">
    <subcellularLocation>
        <location evidence="1">Nucleus</location>
    </subcellularLocation>
</comment>
<accession>A0A151J7X6</accession>
<evidence type="ECO:0000313" key="3">
    <source>
        <dbReference type="EMBL" id="KYN20116.1"/>
    </source>
</evidence>
<dbReference type="InterPro" id="IPR009057">
    <property type="entry name" value="Homeodomain-like_sf"/>
</dbReference>
<feature type="domain" description="HTH psq-type" evidence="2">
    <location>
        <begin position="20"/>
        <end position="50"/>
    </location>
</feature>
<dbReference type="Proteomes" id="UP000078492">
    <property type="component" value="Unassembled WGS sequence"/>
</dbReference>
<organism evidence="3 4">
    <name type="scientific">Trachymyrmex cornetzi</name>
    <dbReference type="NCBI Taxonomy" id="471704"/>
    <lineage>
        <taxon>Eukaryota</taxon>
        <taxon>Metazoa</taxon>
        <taxon>Ecdysozoa</taxon>
        <taxon>Arthropoda</taxon>
        <taxon>Hexapoda</taxon>
        <taxon>Insecta</taxon>
        <taxon>Pterygota</taxon>
        <taxon>Neoptera</taxon>
        <taxon>Endopterygota</taxon>
        <taxon>Hymenoptera</taxon>
        <taxon>Apocrita</taxon>
        <taxon>Aculeata</taxon>
        <taxon>Formicoidea</taxon>
        <taxon>Formicidae</taxon>
        <taxon>Myrmicinae</taxon>
        <taxon>Trachymyrmex</taxon>
    </lineage>
</organism>
<reference evidence="3 4" key="1">
    <citation type="submission" date="2015-09" db="EMBL/GenBank/DDBJ databases">
        <title>Trachymyrmex cornetzi WGS genome.</title>
        <authorList>
            <person name="Nygaard S."/>
            <person name="Hu H."/>
            <person name="Boomsma J."/>
            <person name="Zhang G."/>
        </authorList>
    </citation>
    <scope>NUCLEOTIDE SEQUENCE [LARGE SCALE GENOMIC DNA]</scope>
    <source>
        <strain evidence="3">Tcor2-1</strain>
        <tissue evidence="3">Whole body</tissue>
    </source>
</reference>
<dbReference type="Gene3D" id="1.10.10.60">
    <property type="entry name" value="Homeodomain-like"/>
    <property type="match status" value="1"/>
</dbReference>
<dbReference type="AlphaFoldDB" id="A0A151J7X6"/>
<dbReference type="GO" id="GO:0003677">
    <property type="term" value="F:DNA binding"/>
    <property type="evidence" value="ECO:0007669"/>
    <property type="project" value="InterPro"/>
</dbReference>
<evidence type="ECO:0000259" key="2">
    <source>
        <dbReference type="Pfam" id="PF05225"/>
    </source>
</evidence>
<dbReference type="EMBL" id="KQ979615">
    <property type="protein sequence ID" value="KYN20116.1"/>
    <property type="molecule type" value="Genomic_DNA"/>
</dbReference>
<dbReference type="Pfam" id="PF05225">
    <property type="entry name" value="HTH_psq"/>
    <property type="match status" value="1"/>
</dbReference>
<evidence type="ECO:0000256" key="1">
    <source>
        <dbReference type="ARBA" id="ARBA00004123"/>
    </source>
</evidence>
<protein>
    <recommendedName>
        <fullName evidence="2">HTH psq-type domain-containing protein</fullName>
    </recommendedName>
</protein>
<sequence>MSSSKKNKGKRKYCRFSYSKETLQDAINSARVDGMSINKASQQYKISKGTHFNKIHENVSIIERKMGPSPVLPVRKKTIRTPIVTNGMPIITIRMLIVTIERQ</sequence>
<dbReference type="SUPFAM" id="SSF46689">
    <property type="entry name" value="Homeodomain-like"/>
    <property type="match status" value="1"/>
</dbReference>
<keyword evidence="4" id="KW-1185">Reference proteome</keyword>
<gene>
    <name evidence="3" type="ORF">ALC57_07544</name>
</gene>
<name>A0A151J7X6_9HYME</name>
<dbReference type="GO" id="GO:0005634">
    <property type="term" value="C:nucleus"/>
    <property type="evidence" value="ECO:0007669"/>
    <property type="project" value="UniProtKB-SubCell"/>
</dbReference>
<evidence type="ECO:0000313" key="4">
    <source>
        <dbReference type="Proteomes" id="UP000078492"/>
    </source>
</evidence>
<dbReference type="InterPro" id="IPR007889">
    <property type="entry name" value="HTH_Psq"/>
</dbReference>
<proteinExistence type="predicted"/>